<evidence type="ECO:0000256" key="10">
    <source>
        <dbReference type="ARBA" id="ARBA00047554"/>
    </source>
</evidence>
<evidence type="ECO:0000259" key="12">
    <source>
        <dbReference type="Pfam" id="PF01593"/>
    </source>
</evidence>
<sequence>MPRSIVVLGGGISGLSAAYYLSRLVPQAHIRLIESNKRAGGFIKTQQVNDHLIFEAGPRTLRPHGTSGTVLLDMIKDLDLSPLLVNIPKSHPSAQHRYIEYHGQINQLPSGLADMLLHSPPIMDSVITAGMREPFLARASTTKDESLYNFMERRFNEHTALNLMGAMAHGIYAGDAKQLSVHSTFPILAACEQEYGSVVLGMLSGKLSVESPRERQLADACRAKDPEWFKQMQQSSVLGFLPGLGALPSRLTQFLSSQPNVSMQLGETVSRLDGQSSHQIEITTSQGQIYHADHIVSTLPSHALARISMPTTTSLPHLTHNPSADVALVNLAYEKCKVKPGLDGFGFLTPHADTMPPSQFPGLLGMIFDSNSLGVQDQDSNMVRFTAMIGGADWNLAFGSLHDNDAISSKALTMATAALSKYLEIHESPAHYHCRILRQCIPQYLVGHRQRMNELHAALQHSFGHTMSVTGASYLGVSVPDCIKHSRMLIEDLVDTGALGSKQAVITGLEKVTLPMYYKL</sequence>
<keyword evidence="5 11" id="KW-0285">Flavoprotein</keyword>
<name>A0A1X2G4V7_9FUNG</name>
<protein>
    <recommendedName>
        <fullName evidence="4 11">Protoporphyrinogen oxidase</fullName>
        <ecNumber evidence="4 11">1.3.3.4</ecNumber>
    </recommendedName>
</protein>
<comment type="pathway">
    <text evidence="2 11">Porphyrin-containing compound metabolism; protoporphyrin-IX biosynthesis; protoporphyrin-IX from protoporphyrinogen-IX: step 1/1.</text>
</comment>
<dbReference type="GO" id="GO:0006782">
    <property type="term" value="P:protoporphyrinogen IX biosynthetic process"/>
    <property type="evidence" value="ECO:0007669"/>
    <property type="project" value="UniProtKB-UniRule"/>
</dbReference>
<dbReference type="GO" id="GO:0004729">
    <property type="term" value="F:oxygen-dependent protoporphyrinogen oxidase activity"/>
    <property type="evidence" value="ECO:0007669"/>
    <property type="project" value="UniProtKB-UniRule"/>
</dbReference>
<dbReference type="AlphaFoldDB" id="A0A1X2G4V7"/>
<dbReference type="GO" id="GO:0005743">
    <property type="term" value="C:mitochondrial inner membrane"/>
    <property type="evidence" value="ECO:0007669"/>
    <property type="project" value="UniProtKB-SubCell"/>
</dbReference>
<evidence type="ECO:0000313" key="14">
    <source>
        <dbReference type="Proteomes" id="UP000242146"/>
    </source>
</evidence>
<evidence type="ECO:0000313" key="13">
    <source>
        <dbReference type="EMBL" id="ORX45101.1"/>
    </source>
</evidence>
<dbReference type="SUPFAM" id="SSF54373">
    <property type="entry name" value="FAD-linked reductases, C-terminal domain"/>
    <property type="match status" value="1"/>
</dbReference>
<dbReference type="PANTHER" id="PTHR42923">
    <property type="entry name" value="PROTOPORPHYRINOGEN OXIDASE"/>
    <property type="match status" value="1"/>
</dbReference>
<evidence type="ECO:0000256" key="1">
    <source>
        <dbReference type="ARBA" id="ARBA00002600"/>
    </source>
</evidence>
<evidence type="ECO:0000256" key="5">
    <source>
        <dbReference type="ARBA" id="ARBA00022630"/>
    </source>
</evidence>
<dbReference type="Gene3D" id="3.50.50.60">
    <property type="entry name" value="FAD/NAD(P)-binding domain"/>
    <property type="match status" value="1"/>
</dbReference>
<evidence type="ECO:0000256" key="4">
    <source>
        <dbReference type="ARBA" id="ARBA00012867"/>
    </source>
</evidence>
<evidence type="ECO:0000256" key="7">
    <source>
        <dbReference type="ARBA" id="ARBA00023002"/>
    </source>
</evidence>
<accession>A0A1X2G4V7</accession>
<keyword evidence="9 11" id="KW-0627">Porphyrin biosynthesis</keyword>
<evidence type="ECO:0000256" key="11">
    <source>
        <dbReference type="RuleBase" id="RU367069"/>
    </source>
</evidence>
<evidence type="ECO:0000256" key="9">
    <source>
        <dbReference type="ARBA" id="ARBA00023244"/>
    </source>
</evidence>
<keyword evidence="7 11" id="KW-0560">Oxidoreductase</keyword>
<dbReference type="InterPro" id="IPR036188">
    <property type="entry name" value="FAD/NAD-bd_sf"/>
</dbReference>
<dbReference type="InterPro" id="IPR050464">
    <property type="entry name" value="Zeta_carotene_desat/Oxidored"/>
</dbReference>
<organism evidence="13 14">
    <name type="scientific">Hesseltinella vesiculosa</name>
    <dbReference type="NCBI Taxonomy" id="101127"/>
    <lineage>
        <taxon>Eukaryota</taxon>
        <taxon>Fungi</taxon>
        <taxon>Fungi incertae sedis</taxon>
        <taxon>Mucoromycota</taxon>
        <taxon>Mucoromycotina</taxon>
        <taxon>Mucoromycetes</taxon>
        <taxon>Mucorales</taxon>
        <taxon>Cunninghamellaceae</taxon>
        <taxon>Hesseltinella</taxon>
    </lineage>
</organism>
<dbReference type="InterPro" id="IPR002937">
    <property type="entry name" value="Amino_oxidase"/>
</dbReference>
<dbReference type="STRING" id="101127.A0A1X2G4V7"/>
<dbReference type="Proteomes" id="UP000242146">
    <property type="component" value="Unassembled WGS sequence"/>
</dbReference>
<dbReference type="EMBL" id="MCGT01000044">
    <property type="protein sequence ID" value="ORX45101.1"/>
    <property type="molecule type" value="Genomic_DNA"/>
</dbReference>
<comment type="function">
    <text evidence="1 11">Catalyzes the 6-electron oxidation of protoporphyrinogen-IX to form protoporphyrin-IX.</text>
</comment>
<evidence type="ECO:0000256" key="6">
    <source>
        <dbReference type="ARBA" id="ARBA00022827"/>
    </source>
</evidence>
<dbReference type="PANTHER" id="PTHR42923:SF3">
    <property type="entry name" value="PROTOPORPHYRINOGEN OXIDASE"/>
    <property type="match status" value="1"/>
</dbReference>
<evidence type="ECO:0000256" key="8">
    <source>
        <dbReference type="ARBA" id="ARBA00023133"/>
    </source>
</evidence>
<dbReference type="InterPro" id="IPR004572">
    <property type="entry name" value="Protoporphyrinogen_oxidase"/>
</dbReference>
<reference evidence="13 14" key="1">
    <citation type="submission" date="2016-07" db="EMBL/GenBank/DDBJ databases">
        <title>Pervasive Adenine N6-methylation of Active Genes in Fungi.</title>
        <authorList>
            <consortium name="DOE Joint Genome Institute"/>
            <person name="Mondo S.J."/>
            <person name="Dannebaum R.O."/>
            <person name="Kuo R.C."/>
            <person name="Labutti K."/>
            <person name="Haridas S."/>
            <person name="Kuo A."/>
            <person name="Salamov A."/>
            <person name="Ahrendt S.R."/>
            <person name="Lipzen A."/>
            <person name="Sullivan W."/>
            <person name="Andreopoulos W.B."/>
            <person name="Clum A."/>
            <person name="Lindquist E."/>
            <person name="Daum C."/>
            <person name="Ramamoorthy G.K."/>
            <person name="Gryganskyi A."/>
            <person name="Culley D."/>
            <person name="Magnuson J.K."/>
            <person name="James T.Y."/>
            <person name="O'Malley M.A."/>
            <person name="Stajich J.E."/>
            <person name="Spatafora J.W."/>
            <person name="Visel A."/>
            <person name="Grigoriev I.V."/>
        </authorList>
    </citation>
    <scope>NUCLEOTIDE SEQUENCE [LARGE SCALE GENOMIC DNA]</scope>
    <source>
        <strain evidence="13 14">NRRL 3301</strain>
    </source>
</reference>
<keyword evidence="14" id="KW-1185">Reference proteome</keyword>
<dbReference type="NCBIfam" id="TIGR00562">
    <property type="entry name" value="proto_IX_ox"/>
    <property type="match status" value="1"/>
</dbReference>
<evidence type="ECO:0000256" key="2">
    <source>
        <dbReference type="ARBA" id="ARBA00005073"/>
    </source>
</evidence>
<comment type="catalytic activity">
    <reaction evidence="10 11">
        <text>protoporphyrinogen IX + 3 O2 = protoporphyrin IX + 3 H2O2</text>
        <dbReference type="Rhea" id="RHEA:25576"/>
        <dbReference type="ChEBI" id="CHEBI:15379"/>
        <dbReference type="ChEBI" id="CHEBI:16240"/>
        <dbReference type="ChEBI" id="CHEBI:57306"/>
        <dbReference type="ChEBI" id="CHEBI:57307"/>
        <dbReference type="EC" id="1.3.3.4"/>
    </reaction>
</comment>
<proteinExistence type="inferred from homology"/>
<keyword evidence="6 11" id="KW-0274">FAD</keyword>
<comment type="cofactor">
    <cofactor evidence="11">
        <name>FAD</name>
        <dbReference type="ChEBI" id="CHEBI:57692"/>
    </cofactor>
    <text evidence="11">Binds 1 FAD per subunit.</text>
</comment>
<dbReference type="Pfam" id="PF01593">
    <property type="entry name" value="Amino_oxidase"/>
    <property type="match status" value="1"/>
</dbReference>
<comment type="subcellular location">
    <subcellularLocation>
        <location evidence="11">Mitochondrion inner membrane</location>
    </subcellularLocation>
</comment>
<keyword evidence="8 11" id="KW-0350">Heme biosynthesis</keyword>
<feature type="domain" description="Amine oxidase" evidence="12">
    <location>
        <begin position="12"/>
        <end position="450"/>
    </location>
</feature>
<dbReference type="SUPFAM" id="SSF51905">
    <property type="entry name" value="FAD/NAD(P)-binding domain"/>
    <property type="match status" value="1"/>
</dbReference>
<dbReference type="OrthoDB" id="438553at2759"/>
<dbReference type="UniPathway" id="UPA00251">
    <property type="reaction ID" value="UER00324"/>
</dbReference>
<evidence type="ECO:0000256" key="3">
    <source>
        <dbReference type="ARBA" id="ARBA00010551"/>
    </source>
</evidence>
<gene>
    <name evidence="13" type="ORF">DM01DRAFT_1175672</name>
</gene>
<comment type="similarity">
    <text evidence="3 11">Belongs to the protoporphyrinogen/coproporphyrinogen oxidase family. Protoporphyrinogen oxidase subfamily.</text>
</comment>
<dbReference type="EC" id="1.3.3.4" evidence="4 11"/>
<comment type="caution">
    <text evidence="13">The sequence shown here is derived from an EMBL/GenBank/DDBJ whole genome shotgun (WGS) entry which is preliminary data.</text>
</comment>